<dbReference type="PANTHER" id="PTHR42806:SF1">
    <property type="entry name" value="GLYCINE DEHYDROGENASE (DECARBOXYLATING)"/>
    <property type="match status" value="1"/>
</dbReference>
<evidence type="ECO:0000313" key="8">
    <source>
        <dbReference type="Proteomes" id="UP000325030"/>
    </source>
</evidence>
<dbReference type="STRING" id="1294262.GCA_001316085_01030"/>
<comment type="similarity">
    <text evidence="3">Belongs to the GcvP family. N-terminal subunit subfamily.</text>
</comment>
<dbReference type="PIRSF" id="PIRSF006815">
    <property type="entry name" value="GcvPA"/>
    <property type="match status" value="1"/>
</dbReference>
<evidence type="ECO:0000256" key="2">
    <source>
        <dbReference type="ARBA" id="ARBA00049026"/>
    </source>
</evidence>
<gene>
    <name evidence="3" type="primary">gcvPA</name>
    <name evidence="5" type="ORF">IC006_1086</name>
    <name evidence="6" type="ORF">IC007_1061</name>
</gene>
<dbReference type="InterPro" id="IPR015422">
    <property type="entry name" value="PyrdxlP-dep_Trfase_small"/>
</dbReference>
<reference evidence="5 7" key="2">
    <citation type="journal article" date="2020" name="Int. J. Syst. Evol. Microbiol.">
        <title>Sulfuracidifex tepidarius gen. nov., sp. nov. and transfer of Sulfolobus metallicus Huber and Stetter 1992 to the genus Sulfuracidifex as Sulfuracidifex metallicus comb. nov.</title>
        <authorList>
            <person name="Itoh T."/>
            <person name="Miura T."/>
            <person name="Sakai H.D."/>
            <person name="Kato S."/>
            <person name="Ohkuma M."/>
            <person name="Takashina T."/>
        </authorList>
    </citation>
    <scope>NUCLEOTIDE SEQUENCE [LARGE SCALE GENOMIC DNA]</scope>
    <source>
        <strain evidence="5 7">IC-006</strain>
        <strain evidence="6">IC-007</strain>
    </source>
</reference>
<dbReference type="InterPro" id="IPR020581">
    <property type="entry name" value="GDC_P"/>
</dbReference>
<accession>A0A510DUB0</accession>
<dbReference type="AlphaFoldDB" id="A0A510DUB0"/>
<sequence>MTHPWLPNLSSKEDILKRMGKTEEDLFSDVPKELMIKGDLNLPTRRSEYEVKLRLKELKEKNVQLKYPPFLGGGVCPHYVPEAVKFIISRSEFYTSYTPYQPEISQGILQALYEYQSLMAEILDMEVVNSSMYDWGSSLAEAVLMAFRINGRKKVIIPELINPFHEEVLRTWTEPRGITLVKVKPNEDGSLNLDDLSRKLNEEVSAIYVEQPNFYGIIEDNLEAVVELARRMKVVTIMGVNPLSLSLVKPPGEYGVDIAVGEGQELGIPLNYGGPYMGIMAVRWDAKLVRQMPGRIVGKTKDENGKQGYTLILQTREQFARREKATSNITTNESLMAIANAVYISLLGKNGFKELGEEIYRRSHYAMRKMVKELGLSRTFQGDFFEEFEVNLKNYDKVHEALLKRGIHGGLKLSDTSSLLCVTEAHPKKAIDEMVDVMKEVI</sequence>
<evidence type="ECO:0000256" key="1">
    <source>
        <dbReference type="ARBA" id="ARBA00023002"/>
    </source>
</evidence>
<dbReference type="CDD" id="cd00613">
    <property type="entry name" value="GDC-P"/>
    <property type="match status" value="1"/>
</dbReference>
<dbReference type="PANTHER" id="PTHR42806">
    <property type="entry name" value="GLYCINE CLEAVAGE SYSTEM P-PROTEIN"/>
    <property type="match status" value="1"/>
</dbReference>
<dbReference type="GO" id="GO:0004375">
    <property type="term" value="F:glycine dehydrogenase (decarboxylating) activity"/>
    <property type="evidence" value="ECO:0007669"/>
    <property type="project" value="UniProtKB-EC"/>
</dbReference>
<dbReference type="KEGG" id="step:IC006_1086"/>
<accession>A0A510E235</accession>
<dbReference type="InterPro" id="IPR015421">
    <property type="entry name" value="PyrdxlP-dep_Trfase_major"/>
</dbReference>
<dbReference type="GO" id="GO:0009116">
    <property type="term" value="P:nucleoside metabolic process"/>
    <property type="evidence" value="ECO:0007669"/>
    <property type="project" value="InterPro"/>
</dbReference>
<dbReference type="Gene3D" id="3.90.1150.10">
    <property type="entry name" value="Aspartate Aminotransferase, domain 1"/>
    <property type="match status" value="1"/>
</dbReference>
<reference evidence="8" key="1">
    <citation type="submission" date="2018-09" db="EMBL/GenBank/DDBJ databases">
        <title>Complete Genome Sequencing of Sulfolobus sp. JCM 16834.</title>
        <authorList>
            <person name="Kato S."/>
            <person name="Itoh T."/>
            <person name="Ohkuma M."/>
        </authorList>
    </citation>
    <scope>NUCLEOTIDE SEQUENCE [LARGE SCALE GENOMIC DNA]</scope>
    <source>
        <strain evidence="8">IC-007</strain>
    </source>
</reference>
<evidence type="ECO:0000313" key="6">
    <source>
        <dbReference type="EMBL" id="BBG26546.1"/>
    </source>
</evidence>
<comment type="subunit">
    <text evidence="3">The glycine cleavage system is composed of four proteins: P, T, L and H. In this organism, the P 'protein' is a heterodimer of two subunits.</text>
</comment>
<dbReference type="Proteomes" id="UP000325030">
    <property type="component" value="Chromosome"/>
</dbReference>
<keyword evidence="7" id="KW-1185">Reference proteome</keyword>
<name>A0A510DUB0_9CREN</name>
<dbReference type="NCBIfam" id="NF001696">
    <property type="entry name" value="PRK00451.1"/>
    <property type="match status" value="1"/>
</dbReference>
<comment type="catalytic activity">
    <reaction evidence="2 3">
        <text>N(6)-[(R)-lipoyl]-L-lysyl-[glycine-cleavage complex H protein] + glycine + H(+) = N(6)-[(R)-S(8)-aminomethyldihydrolipoyl]-L-lysyl-[glycine-cleavage complex H protein] + CO2</text>
        <dbReference type="Rhea" id="RHEA:24304"/>
        <dbReference type="Rhea" id="RHEA-COMP:10494"/>
        <dbReference type="Rhea" id="RHEA-COMP:10495"/>
        <dbReference type="ChEBI" id="CHEBI:15378"/>
        <dbReference type="ChEBI" id="CHEBI:16526"/>
        <dbReference type="ChEBI" id="CHEBI:57305"/>
        <dbReference type="ChEBI" id="CHEBI:83099"/>
        <dbReference type="ChEBI" id="CHEBI:83143"/>
        <dbReference type="EC" id="1.4.4.2"/>
    </reaction>
</comment>
<dbReference type="GO" id="GO:0019464">
    <property type="term" value="P:glycine decarboxylation via glycine cleavage system"/>
    <property type="evidence" value="ECO:0007669"/>
    <property type="project" value="UniProtKB-UniRule"/>
</dbReference>
<dbReference type="OrthoDB" id="17655at2157"/>
<dbReference type="Gene3D" id="3.40.640.10">
    <property type="entry name" value="Type I PLP-dependent aspartate aminotransferase-like (Major domain)"/>
    <property type="match status" value="1"/>
</dbReference>
<dbReference type="EMBL" id="AP018929">
    <property type="protein sequence ID" value="BBG23791.1"/>
    <property type="molecule type" value="Genomic_DNA"/>
</dbReference>
<protein>
    <recommendedName>
        <fullName evidence="3">Probable glycine dehydrogenase (decarboxylating) subunit 1</fullName>
        <ecNumber evidence="3">1.4.4.2</ecNumber>
    </recommendedName>
    <alternativeName>
        <fullName evidence="3">Glycine cleavage system P-protein subunit 1</fullName>
    </alternativeName>
    <alternativeName>
        <fullName evidence="3">Glycine decarboxylase subunit 1</fullName>
    </alternativeName>
    <alternativeName>
        <fullName evidence="3">Glycine dehydrogenase (aminomethyl-transferring) subunit 1</fullName>
    </alternativeName>
</protein>
<evidence type="ECO:0000313" key="5">
    <source>
        <dbReference type="EMBL" id="BBG23791.1"/>
    </source>
</evidence>
<dbReference type="InterPro" id="IPR049315">
    <property type="entry name" value="GDC-P_N"/>
</dbReference>
<dbReference type="Proteomes" id="UP000322983">
    <property type="component" value="Chromosome"/>
</dbReference>
<dbReference type="HAMAP" id="MF_00712">
    <property type="entry name" value="GcvPA"/>
    <property type="match status" value="1"/>
</dbReference>
<dbReference type="InterPro" id="IPR023010">
    <property type="entry name" value="GcvPA"/>
</dbReference>
<evidence type="ECO:0000313" key="7">
    <source>
        <dbReference type="Proteomes" id="UP000322983"/>
    </source>
</evidence>
<comment type="function">
    <text evidence="3">The glycine cleavage system catalyzes the degradation of glycine. The P protein binds the alpha-amino group of glycine through its pyridoxal phosphate cofactor; CO(2) is released and the remaining methylamine moiety is then transferred to the lipoamide cofactor of the H protein.</text>
</comment>
<evidence type="ECO:0000256" key="3">
    <source>
        <dbReference type="HAMAP-Rule" id="MF_00712"/>
    </source>
</evidence>
<evidence type="ECO:0000259" key="4">
    <source>
        <dbReference type="Pfam" id="PF02347"/>
    </source>
</evidence>
<organism evidence="5 7">
    <name type="scientific">Sulfuracidifex tepidarius</name>
    <dbReference type="NCBI Taxonomy" id="1294262"/>
    <lineage>
        <taxon>Archaea</taxon>
        <taxon>Thermoproteota</taxon>
        <taxon>Thermoprotei</taxon>
        <taxon>Sulfolobales</taxon>
        <taxon>Sulfolobaceae</taxon>
        <taxon>Sulfuracidifex</taxon>
    </lineage>
</organism>
<dbReference type="GeneID" id="41717407"/>
<keyword evidence="1 3" id="KW-0560">Oxidoreductase</keyword>
<dbReference type="SUPFAM" id="SSF53383">
    <property type="entry name" value="PLP-dependent transferases"/>
    <property type="match status" value="1"/>
</dbReference>
<dbReference type="Pfam" id="PF02347">
    <property type="entry name" value="GDC-P"/>
    <property type="match status" value="1"/>
</dbReference>
<proteinExistence type="inferred from homology"/>
<dbReference type="RefSeq" id="WP_054845493.1">
    <property type="nucleotide sequence ID" value="NZ_AP018929.1"/>
</dbReference>
<feature type="domain" description="Glycine cleavage system P-protein N-terminal" evidence="4">
    <location>
        <begin position="11"/>
        <end position="437"/>
    </location>
</feature>
<dbReference type="EMBL" id="AP018930">
    <property type="protein sequence ID" value="BBG26546.1"/>
    <property type="molecule type" value="Genomic_DNA"/>
</dbReference>
<dbReference type="EC" id="1.4.4.2" evidence="3"/>
<dbReference type="InterPro" id="IPR015424">
    <property type="entry name" value="PyrdxlP-dep_Trfase"/>
</dbReference>